<keyword evidence="8" id="KW-1185">Reference proteome</keyword>
<name>A0A2P5EIV7_TREOI</name>
<dbReference type="EMBL" id="JXTC01000147">
    <property type="protein sequence ID" value="PON85490.1"/>
    <property type="molecule type" value="Genomic_DNA"/>
</dbReference>
<dbReference type="GO" id="GO:0005634">
    <property type="term" value="C:nucleus"/>
    <property type="evidence" value="ECO:0007669"/>
    <property type="project" value="UniProtKB-SubCell"/>
</dbReference>
<comment type="similarity">
    <text evidence="2">Belongs to the EARLY FLOWERING 4 family.</text>
</comment>
<dbReference type="InterPro" id="IPR040462">
    <property type="entry name" value="EARLY_FLOWERING_4"/>
</dbReference>
<evidence type="ECO:0000313" key="7">
    <source>
        <dbReference type="EMBL" id="PON85490.1"/>
    </source>
</evidence>
<evidence type="ECO:0000256" key="2">
    <source>
        <dbReference type="ARBA" id="ARBA00009514"/>
    </source>
</evidence>
<accession>A0A2P5EIV7</accession>
<dbReference type="Pfam" id="PF07011">
    <property type="entry name" value="Elf4"/>
    <property type="match status" value="1"/>
</dbReference>
<proteinExistence type="inferred from homology"/>
<gene>
    <name evidence="7" type="ORF">TorRG33x02_187700</name>
</gene>
<feature type="region of interest" description="Disordered" evidence="5">
    <location>
        <begin position="129"/>
        <end position="150"/>
    </location>
</feature>
<dbReference type="Proteomes" id="UP000237000">
    <property type="component" value="Unassembled WGS sequence"/>
</dbReference>
<dbReference type="GO" id="GO:0009649">
    <property type="term" value="P:entrainment of circadian clock"/>
    <property type="evidence" value="ECO:0007669"/>
    <property type="project" value="TreeGrafter"/>
</dbReference>
<dbReference type="AlphaFoldDB" id="A0A2P5EIV7"/>
<feature type="compositionally biased region" description="Acidic residues" evidence="5">
    <location>
        <begin position="40"/>
        <end position="51"/>
    </location>
</feature>
<dbReference type="GO" id="GO:0042753">
    <property type="term" value="P:positive regulation of circadian rhythm"/>
    <property type="evidence" value="ECO:0007669"/>
    <property type="project" value="InterPro"/>
</dbReference>
<sequence length="150" mass="17170">MSWVESGRSVEESTMDDAIKASKNNNNNKNKKSKRRLNGEAEEEEEEECDDEAWDTLSRGFKQAQSVLDQNRALIQQVNDNHRSKVPDNLAENVSLIRQINGNISKVISIYSDLSVNFSAIVHQRRELDTAAENGEEEEEEDEHKHKDEN</sequence>
<keyword evidence="3" id="KW-0090">Biological rhythms</keyword>
<feature type="region of interest" description="Disordered" evidence="5">
    <location>
        <begin position="1"/>
        <end position="51"/>
    </location>
</feature>
<dbReference type="OrthoDB" id="1895690at2759"/>
<dbReference type="InterPro" id="IPR009741">
    <property type="entry name" value="EARLY_FLOWERING_4_dom"/>
</dbReference>
<comment type="caution">
    <text evidence="7">The sequence shown here is derived from an EMBL/GenBank/DDBJ whole genome shotgun (WGS) entry which is preliminary data.</text>
</comment>
<evidence type="ECO:0000256" key="4">
    <source>
        <dbReference type="ARBA" id="ARBA00023242"/>
    </source>
</evidence>
<dbReference type="STRING" id="63057.A0A2P5EIV7"/>
<dbReference type="PANTHER" id="PTHR33469:SF1">
    <property type="entry name" value="PROTEIN ELF4-LIKE 1"/>
    <property type="match status" value="1"/>
</dbReference>
<dbReference type="PANTHER" id="PTHR33469">
    <property type="entry name" value="PROTEIN ELF4-LIKE 4"/>
    <property type="match status" value="1"/>
</dbReference>
<organism evidence="7 8">
    <name type="scientific">Trema orientale</name>
    <name type="common">Charcoal tree</name>
    <name type="synonym">Celtis orientalis</name>
    <dbReference type="NCBI Taxonomy" id="63057"/>
    <lineage>
        <taxon>Eukaryota</taxon>
        <taxon>Viridiplantae</taxon>
        <taxon>Streptophyta</taxon>
        <taxon>Embryophyta</taxon>
        <taxon>Tracheophyta</taxon>
        <taxon>Spermatophyta</taxon>
        <taxon>Magnoliopsida</taxon>
        <taxon>eudicotyledons</taxon>
        <taxon>Gunneridae</taxon>
        <taxon>Pentapetalae</taxon>
        <taxon>rosids</taxon>
        <taxon>fabids</taxon>
        <taxon>Rosales</taxon>
        <taxon>Cannabaceae</taxon>
        <taxon>Trema</taxon>
    </lineage>
</organism>
<reference evidence="8" key="1">
    <citation type="submission" date="2016-06" db="EMBL/GenBank/DDBJ databases">
        <title>Parallel loss of symbiosis genes in relatives of nitrogen-fixing non-legume Parasponia.</title>
        <authorList>
            <person name="Van Velzen R."/>
            <person name="Holmer R."/>
            <person name="Bu F."/>
            <person name="Rutten L."/>
            <person name="Van Zeijl A."/>
            <person name="Liu W."/>
            <person name="Santuari L."/>
            <person name="Cao Q."/>
            <person name="Sharma T."/>
            <person name="Shen D."/>
            <person name="Roswanjaya Y."/>
            <person name="Wardhani T."/>
            <person name="Kalhor M.S."/>
            <person name="Jansen J."/>
            <person name="Van den Hoogen J."/>
            <person name="Gungor B."/>
            <person name="Hartog M."/>
            <person name="Hontelez J."/>
            <person name="Verver J."/>
            <person name="Yang W.-C."/>
            <person name="Schijlen E."/>
            <person name="Repin R."/>
            <person name="Schilthuizen M."/>
            <person name="Schranz E."/>
            <person name="Heidstra R."/>
            <person name="Miyata K."/>
            <person name="Fedorova E."/>
            <person name="Kohlen W."/>
            <person name="Bisseling T."/>
            <person name="Smit S."/>
            <person name="Geurts R."/>
        </authorList>
    </citation>
    <scope>NUCLEOTIDE SEQUENCE [LARGE SCALE GENOMIC DNA]</scope>
    <source>
        <strain evidence="8">cv. RG33-2</strain>
    </source>
</reference>
<keyword evidence="4" id="KW-0539">Nucleus</keyword>
<evidence type="ECO:0000256" key="5">
    <source>
        <dbReference type="SAM" id="MobiDB-lite"/>
    </source>
</evidence>
<evidence type="ECO:0000313" key="8">
    <source>
        <dbReference type="Proteomes" id="UP000237000"/>
    </source>
</evidence>
<feature type="domain" description="Protein EARLY FLOWERING 4" evidence="6">
    <location>
        <begin position="49"/>
        <end position="128"/>
    </location>
</feature>
<evidence type="ECO:0000256" key="1">
    <source>
        <dbReference type="ARBA" id="ARBA00004123"/>
    </source>
</evidence>
<comment type="subcellular location">
    <subcellularLocation>
        <location evidence="1">Nucleus</location>
    </subcellularLocation>
</comment>
<evidence type="ECO:0000256" key="3">
    <source>
        <dbReference type="ARBA" id="ARBA00023108"/>
    </source>
</evidence>
<dbReference type="InParanoid" id="A0A2P5EIV7"/>
<evidence type="ECO:0000259" key="6">
    <source>
        <dbReference type="Pfam" id="PF07011"/>
    </source>
</evidence>
<dbReference type="GO" id="GO:0048511">
    <property type="term" value="P:rhythmic process"/>
    <property type="evidence" value="ECO:0007669"/>
    <property type="project" value="UniProtKB-KW"/>
</dbReference>
<protein>
    <recommendedName>
        <fullName evidence="6">Protein EARLY FLOWERING 4 domain-containing protein</fullName>
    </recommendedName>
</protein>